<evidence type="ECO:0000256" key="5">
    <source>
        <dbReference type="SAM" id="Phobius"/>
    </source>
</evidence>
<dbReference type="RefSeq" id="WP_284373747.1">
    <property type="nucleotide sequence ID" value="NZ_BSNJ01000006.1"/>
</dbReference>
<dbReference type="Pfam" id="PF04357">
    <property type="entry name" value="TamB"/>
    <property type="match status" value="1"/>
</dbReference>
<organism evidence="7 8">
    <name type="scientific">Algimonas porphyrae</name>
    <dbReference type="NCBI Taxonomy" id="1128113"/>
    <lineage>
        <taxon>Bacteria</taxon>
        <taxon>Pseudomonadati</taxon>
        <taxon>Pseudomonadota</taxon>
        <taxon>Alphaproteobacteria</taxon>
        <taxon>Maricaulales</taxon>
        <taxon>Robiginitomaculaceae</taxon>
        <taxon>Algimonas</taxon>
    </lineage>
</organism>
<accession>A0ABQ5V4A7</accession>
<evidence type="ECO:0000256" key="1">
    <source>
        <dbReference type="ARBA" id="ARBA00004167"/>
    </source>
</evidence>
<gene>
    <name evidence="7" type="ORF">GCM10007854_27590</name>
</gene>
<feature type="domain" description="Translocation and assembly module TamB C-terminal" evidence="6">
    <location>
        <begin position="1017"/>
        <end position="1350"/>
    </location>
</feature>
<reference evidence="7" key="1">
    <citation type="journal article" date="2014" name="Int. J. Syst. Evol. Microbiol.">
        <title>Complete genome of a new Firmicutes species belonging to the dominant human colonic microbiota ('Ruminococcus bicirculans') reveals two chromosomes and a selective capacity to utilize plant glucans.</title>
        <authorList>
            <consortium name="NISC Comparative Sequencing Program"/>
            <person name="Wegmann U."/>
            <person name="Louis P."/>
            <person name="Goesmann A."/>
            <person name="Henrissat B."/>
            <person name="Duncan S.H."/>
            <person name="Flint H.J."/>
        </authorList>
    </citation>
    <scope>NUCLEOTIDE SEQUENCE</scope>
    <source>
        <strain evidence="7">NBRC 108216</strain>
    </source>
</reference>
<evidence type="ECO:0000259" key="6">
    <source>
        <dbReference type="Pfam" id="PF04357"/>
    </source>
</evidence>
<dbReference type="Proteomes" id="UP001161390">
    <property type="component" value="Unassembled WGS sequence"/>
</dbReference>
<dbReference type="PANTHER" id="PTHR36985">
    <property type="entry name" value="TRANSLOCATION AND ASSEMBLY MODULE SUBUNIT TAMB"/>
    <property type="match status" value="1"/>
</dbReference>
<evidence type="ECO:0000313" key="7">
    <source>
        <dbReference type="EMBL" id="GLQ21804.1"/>
    </source>
</evidence>
<comment type="subcellular location">
    <subcellularLocation>
        <location evidence="1">Membrane</location>
        <topology evidence="1">Single-pass membrane protein</topology>
    </subcellularLocation>
</comment>
<keyword evidence="4 5" id="KW-0472">Membrane</keyword>
<protein>
    <submittedName>
        <fullName evidence="7">Translocation/assembly module TamB</fullName>
    </submittedName>
</protein>
<proteinExistence type="predicted"/>
<evidence type="ECO:0000256" key="2">
    <source>
        <dbReference type="ARBA" id="ARBA00022692"/>
    </source>
</evidence>
<evidence type="ECO:0000256" key="4">
    <source>
        <dbReference type="ARBA" id="ARBA00023136"/>
    </source>
</evidence>
<dbReference type="EMBL" id="BSNJ01000006">
    <property type="protein sequence ID" value="GLQ21804.1"/>
    <property type="molecule type" value="Genomic_DNA"/>
</dbReference>
<feature type="transmembrane region" description="Helical" evidence="5">
    <location>
        <begin position="12"/>
        <end position="35"/>
    </location>
</feature>
<evidence type="ECO:0000313" key="8">
    <source>
        <dbReference type="Proteomes" id="UP001161390"/>
    </source>
</evidence>
<name>A0ABQ5V4A7_9PROT</name>
<keyword evidence="3 5" id="KW-1133">Transmembrane helix</keyword>
<dbReference type="PANTHER" id="PTHR36985:SF1">
    <property type="entry name" value="TRANSLOCATION AND ASSEMBLY MODULE SUBUNIT TAMB"/>
    <property type="match status" value="1"/>
</dbReference>
<keyword evidence="2 5" id="KW-0812">Transmembrane</keyword>
<reference evidence="7" key="2">
    <citation type="submission" date="2023-01" db="EMBL/GenBank/DDBJ databases">
        <title>Draft genome sequence of Algimonas porphyrae strain NBRC 108216.</title>
        <authorList>
            <person name="Sun Q."/>
            <person name="Mori K."/>
        </authorList>
    </citation>
    <scope>NUCLEOTIDE SEQUENCE</scope>
    <source>
        <strain evidence="7">NBRC 108216</strain>
    </source>
</reference>
<keyword evidence="8" id="KW-1185">Reference proteome</keyword>
<evidence type="ECO:0000256" key="3">
    <source>
        <dbReference type="ARBA" id="ARBA00022989"/>
    </source>
</evidence>
<sequence>MSEPVSNPWPRRLGLTALAVIGLMMLAIIIVWLWIRSDAGRNFVEATVEEMEFAGQSVELDGLNGSLLDSFSIDELQVMGRDGAWLIVRDVTISWSPRALLSKTLHIEDVRVGEMEVLQRPVLIPSGSGEDPSVTTFDIRNIDLPDIRVAEPVIGRSIDLSASGQLRHSPDGGTALMTARSDQGDRIDADLAWSPLLVLSGTADIDGPPGGLIAGLLQLADGQGVTADVSTQGSETTLVARTDGGDLADLQITRSQSQVGISGTIDPSRLPLMEQAVPFLGGRTTVDAIWPLDESAQAVLALQAPKLTLDATGQQDGSTIRLDMLSLDATDPLQGFDLDGIAIASLTASGQAVLGEAYTFDGRVDARALRYQDYRVDRLTGPVSLRLEASQLRFDADLTGQASDSPAQRADGARVTVSGQYDLEARRVALSRANVDLPGLAFAGRGQIGLNDPMQSTLDGRYTIDTSILREGPAAQLSGNASLRRTPGGPVIDLSGQARQIVGLADAVAPLVTEPVDYRARLRFTDGQVRVPQFTLGNSLFTASGTGNWRDGEVSVNADYRADRYMFAALSAETISGKATVSGPAERLNFDTQLSAQTLITGALKMSDAVIDATGTYSDGVIEASGTVDAQSEQGPVSVQGSVVQDSGNWTVTELEGSLGDLRTRGTLSGSGGDIAALRADLTLSGSSPLIPAESIEGQILFGDARVDVDVVLTGMEVGRLKDGQARIIAQGPREAVAFEIDATALTIFNDLERPLTLQTTGLADLTVDTTRAESQFTLGVGSQTLTGDASVQQRDGGWALAANADGLGGRLVMTVDTGANGGISLDVEDLTVASLARLVARPATEGTVSGNARFLFVDNALEGQAALRLNDLRSPISQSEPISLLARIELSDQRLLATMEATEGGLSGQARLAGPVQTFVRAPFLQWPPEAPLQGEANFRGEVGPLVEIFLPPRTDVAGQVDTELRFTVPMSRSDLTGRIALTKGLFEQGALGLRLENIAITAELSGETISVPTLSAEGVDGGRLSGSGRMGVGEGTGTVDIQATRLRVIDRGEVEAEVSGELNLSRTAELLRLAGELRVTDATLNIARLPKPGLPTLEVDFGGEEQEESTRSFASATTELDIKVLSSNGIKVRGRGLNASMGLDASVRGSFDNPVVTGDMMIERGRFDFLGKRFELRDSSVLLRDDILQSVLALEAIRRTSDLTAVVQVTGTVERPEIELTAEPMLPEDEVLSRVLFGRSPTQLSAIETARLAAALTQLSGGSGFDLFGTLEDAVGLDTLEIGQNEGGQTQLTTGKYLSDDVYLEVRTAAEGTPGIAVEWQVRENISLEAETQPNERQRLSVQWKKDFD</sequence>
<comment type="caution">
    <text evidence="7">The sequence shown here is derived from an EMBL/GenBank/DDBJ whole genome shotgun (WGS) entry which is preliminary data.</text>
</comment>
<dbReference type="InterPro" id="IPR007452">
    <property type="entry name" value="TamB_C"/>
</dbReference>